<evidence type="ECO:0000256" key="2">
    <source>
        <dbReference type="ARBA" id="ARBA00022603"/>
    </source>
</evidence>
<evidence type="ECO:0000256" key="6">
    <source>
        <dbReference type="SAM" id="MobiDB-lite"/>
    </source>
</evidence>
<dbReference type="AlphaFoldDB" id="A0A162IW67"/>
<dbReference type="STRING" id="1081109.A0A162IW67"/>
<dbReference type="CDD" id="cd02440">
    <property type="entry name" value="AdoMet_MTases"/>
    <property type="match status" value="1"/>
</dbReference>
<dbReference type="InterPro" id="IPR025714">
    <property type="entry name" value="Methyltranfer_dom"/>
</dbReference>
<dbReference type="OrthoDB" id="10069295at2759"/>
<name>A0A162IW67_9HYPO</name>
<gene>
    <name evidence="5" type="primary">EFM4</name>
    <name evidence="8" type="ORF">AAL_01854</name>
</gene>
<evidence type="ECO:0000256" key="5">
    <source>
        <dbReference type="HAMAP-Rule" id="MF_03188"/>
    </source>
</evidence>
<feature type="domain" description="Methyltransferase" evidence="7">
    <location>
        <begin position="83"/>
        <end position="231"/>
    </location>
</feature>
<accession>A0A162IW67</accession>
<comment type="similarity">
    <text evidence="5">Belongs to the class I-like SAM-binding methyltransferase superfamily. EFM4 family.</text>
</comment>
<dbReference type="GO" id="GO:0005737">
    <property type="term" value="C:cytoplasm"/>
    <property type="evidence" value="ECO:0007669"/>
    <property type="project" value="UniProtKB-SubCell"/>
</dbReference>
<evidence type="ECO:0000256" key="3">
    <source>
        <dbReference type="ARBA" id="ARBA00022679"/>
    </source>
</evidence>
<sequence>MATASIPEHLVPSELGTKDYWDKLYARELSNHASNPSDIGTIWFDDSNAEARMIQYLTSHHHRHNNRDHTQAQPRSPSPALDDDQSSVLDLGCGNGSILFALREQHQFAKGRFLGVDYSHASVELARAVGRGQGESGEEEEASDIDFRQWDILQGSYDDVLTGEQSNGWDVVLDKGTFDAVSLSNDEVQGRRICALYPERILPLVKTGGIFLVTSCNWTEEELVAWFASKNGTPCPAFEVVGRVDYKTFSFGGVKGQTISTVCFRKTQNATAGHR</sequence>
<evidence type="ECO:0000256" key="1">
    <source>
        <dbReference type="ARBA" id="ARBA00022490"/>
    </source>
</evidence>
<dbReference type="PANTHER" id="PTHR12843">
    <property type="entry name" value="PROTEIN-LYSINE N-METHYLTRANSFERASE METTL10"/>
    <property type="match status" value="1"/>
</dbReference>
<evidence type="ECO:0000256" key="4">
    <source>
        <dbReference type="ARBA" id="ARBA00022691"/>
    </source>
</evidence>
<dbReference type="Gene3D" id="3.40.50.150">
    <property type="entry name" value="Vaccinia Virus protein VP39"/>
    <property type="match status" value="1"/>
</dbReference>
<dbReference type="GO" id="GO:0016192">
    <property type="term" value="P:vesicle-mediated transport"/>
    <property type="evidence" value="ECO:0007669"/>
    <property type="project" value="UniProtKB-UniRule"/>
</dbReference>
<keyword evidence="1 5" id="KW-0963">Cytoplasm</keyword>
<comment type="subcellular location">
    <subcellularLocation>
        <location evidence="5">Cytoplasm</location>
    </subcellularLocation>
</comment>
<organism evidence="8 9">
    <name type="scientific">Moelleriella libera RCEF 2490</name>
    <dbReference type="NCBI Taxonomy" id="1081109"/>
    <lineage>
        <taxon>Eukaryota</taxon>
        <taxon>Fungi</taxon>
        <taxon>Dikarya</taxon>
        <taxon>Ascomycota</taxon>
        <taxon>Pezizomycotina</taxon>
        <taxon>Sordariomycetes</taxon>
        <taxon>Hypocreomycetidae</taxon>
        <taxon>Hypocreales</taxon>
        <taxon>Clavicipitaceae</taxon>
        <taxon>Moelleriella</taxon>
    </lineage>
</organism>
<keyword evidence="9" id="KW-1185">Reference proteome</keyword>
<protein>
    <recommendedName>
        <fullName evidence="5">Protein-lysine N-methyltransferase EFM4</fullName>
        <ecNumber evidence="5">2.1.1.-</ecNumber>
    </recommendedName>
    <alternativeName>
        <fullName evidence="5">Elongation factor methyltransferase 4</fullName>
    </alternativeName>
</protein>
<comment type="function">
    <text evidence="5">S-adenosyl-L-methionine-dependent protein-lysine N-methyltransferase that mono- and dimethylates elongation factor 1-alpha at 'Lys-316'. May play a role in intracellular transport.</text>
</comment>
<dbReference type="InterPro" id="IPR029063">
    <property type="entry name" value="SAM-dependent_MTases_sf"/>
</dbReference>
<comment type="caution">
    <text evidence="8">The sequence shown here is derived from an EMBL/GenBank/DDBJ whole genome shotgun (WGS) entry which is preliminary data.</text>
</comment>
<evidence type="ECO:0000313" key="8">
    <source>
        <dbReference type="EMBL" id="KZZ99282.1"/>
    </source>
</evidence>
<evidence type="ECO:0000259" key="7">
    <source>
        <dbReference type="Pfam" id="PF13847"/>
    </source>
</evidence>
<dbReference type="Proteomes" id="UP000078544">
    <property type="component" value="Unassembled WGS sequence"/>
</dbReference>
<dbReference type="InterPro" id="IPR026635">
    <property type="entry name" value="Efm4/METTL10"/>
</dbReference>
<keyword evidence="5" id="KW-0813">Transport</keyword>
<dbReference type="SUPFAM" id="SSF53335">
    <property type="entry name" value="S-adenosyl-L-methionine-dependent methyltransferases"/>
    <property type="match status" value="1"/>
</dbReference>
<dbReference type="GO" id="GO:0006417">
    <property type="term" value="P:regulation of translation"/>
    <property type="evidence" value="ECO:0007669"/>
    <property type="project" value="EnsemblFungi"/>
</dbReference>
<dbReference type="PANTHER" id="PTHR12843:SF5">
    <property type="entry name" value="EEF1A LYSINE METHYLTRANSFERASE 2"/>
    <property type="match status" value="1"/>
</dbReference>
<keyword evidence="3 5" id="KW-0808">Transferase</keyword>
<dbReference type="EMBL" id="AZGY01000003">
    <property type="protein sequence ID" value="KZZ99282.1"/>
    <property type="molecule type" value="Genomic_DNA"/>
</dbReference>
<dbReference type="EC" id="2.1.1.-" evidence="5"/>
<evidence type="ECO:0000313" key="9">
    <source>
        <dbReference type="Proteomes" id="UP000078544"/>
    </source>
</evidence>
<keyword evidence="2 5" id="KW-0489">Methyltransferase</keyword>
<keyword evidence="4 5" id="KW-0949">S-adenosyl-L-methionine</keyword>
<dbReference type="GO" id="GO:0032259">
    <property type="term" value="P:methylation"/>
    <property type="evidence" value="ECO:0007669"/>
    <property type="project" value="UniProtKB-KW"/>
</dbReference>
<dbReference type="GO" id="GO:0016279">
    <property type="term" value="F:protein-lysine N-methyltransferase activity"/>
    <property type="evidence" value="ECO:0007669"/>
    <property type="project" value="UniProtKB-UniRule"/>
</dbReference>
<reference evidence="8 9" key="1">
    <citation type="journal article" date="2016" name="Genome Biol. Evol.">
        <title>Divergent and convergent evolution of fungal pathogenicity.</title>
        <authorList>
            <person name="Shang Y."/>
            <person name="Xiao G."/>
            <person name="Zheng P."/>
            <person name="Cen K."/>
            <person name="Zhan S."/>
            <person name="Wang C."/>
        </authorList>
    </citation>
    <scope>NUCLEOTIDE SEQUENCE [LARGE SCALE GENOMIC DNA]</scope>
    <source>
        <strain evidence="8 9">RCEF 2490</strain>
    </source>
</reference>
<feature type="region of interest" description="Disordered" evidence="6">
    <location>
        <begin position="62"/>
        <end position="87"/>
    </location>
</feature>
<dbReference type="HAMAP" id="MF_03188">
    <property type="entry name" value="Methyltr_EFM4"/>
    <property type="match status" value="1"/>
</dbReference>
<proteinExistence type="inferred from homology"/>
<dbReference type="Pfam" id="PF13847">
    <property type="entry name" value="Methyltransf_31"/>
    <property type="match status" value="1"/>
</dbReference>